<evidence type="ECO:0000256" key="1">
    <source>
        <dbReference type="ARBA" id="ARBA00004651"/>
    </source>
</evidence>
<feature type="transmembrane region" description="Helical" evidence="6">
    <location>
        <begin position="160"/>
        <end position="179"/>
    </location>
</feature>
<protein>
    <submittedName>
        <fullName evidence="7">LysE family transporter</fullName>
    </submittedName>
</protein>
<sequence>MTLRSSLFGSRFCGLMTALGLSLGMALHAAYLLPSLYWFEHNNSHLLSIITWLGAGYLFFIAVQCLQAKPKGQLSIGSNQEKITPLRALLIGFLTDVLNPKIIIFILALLSQYIEGELTLHQQLSYGAVLVGVQLLWFSGVAIFFSIPSLRNKLYSASHWIERCSGVLLILLAIKIIWIR</sequence>
<evidence type="ECO:0000313" key="8">
    <source>
        <dbReference type="Proteomes" id="UP001203423"/>
    </source>
</evidence>
<evidence type="ECO:0000256" key="4">
    <source>
        <dbReference type="ARBA" id="ARBA00022989"/>
    </source>
</evidence>
<accession>A0ABT0LK68</accession>
<dbReference type="Pfam" id="PF01810">
    <property type="entry name" value="LysE"/>
    <property type="match status" value="1"/>
</dbReference>
<name>A0ABT0LK68_9GAMM</name>
<comment type="caution">
    <text evidence="7">The sequence shown here is derived from an EMBL/GenBank/DDBJ whole genome shotgun (WGS) entry which is preliminary data.</text>
</comment>
<evidence type="ECO:0000256" key="6">
    <source>
        <dbReference type="SAM" id="Phobius"/>
    </source>
</evidence>
<feature type="transmembrane region" description="Helical" evidence="6">
    <location>
        <begin position="88"/>
        <end position="114"/>
    </location>
</feature>
<dbReference type="EMBL" id="JAKIKS010000229">
    <property type="protein sequence ID" value="MCL1127845.1"/>
    <property type="molecule type" value="Genomic_DNA"/>
</dbReference>
<comment type="subcellular location">
    <subcellularLocation>
        <location evidence="1">Cell membrane</location>
        <topology evidence="1">Multi-pass membrane protein</topology>
    </subcellularLocation>
</comment>
<keyword evidence="5 6" id="KW-0472">Membrane</keyword>
<dbReference type="InterPro" id="IPR001123">
    <property type="entry name" value="LeuE-type"/>
</dbReference>
<keyword evidence="4 6" id="KW-1133">Transmembrane helix</keyword>
<dbReference type="PANTHER" id="PTHR30086:SF20">
    <property type="entry name" value="ARGININE EXPORTER PROTEIN ARGO-RELATED"/>
    <property type="match status" value="1"/>
</dbReference>
<evidence type="ECO:0000256" key="3">
    <source>
        <dbReference type="ARBA" id="ARBA00022692"/>
    </source>
</evidence>
<evidence type="ECO:0000313" key="7">
    <source>
        <dbReference type="EMBL" id="MCL1127845.1"/>
    </source>
</evidence>
<evidence type="ECO:0000256" key="5">
    <source>
        <dbReference type="ARBA" id="ARBA00023136"/>
    </source>
</evidence>
<feature type="transmembrane region" description="Helical" evidence="6">
    <location>
        <begin position="12"/>
        <end position="33"/>
    </location>
</feature>
<feature type="transmembrane region" description="Helical" evidence="6">
    <location>
        <begin position="126"/>
        <end position="148"/>
    </location>
</feature>
<feature type="transmembrane region" description="Helical" evidence="6">
    <location>
        <begin position="45"/>
        <end position="67"/>
    </location>
</feature>
<keyword evidence="3 6" id="KW-0812">Transmembrane</keyword>
<dbReference type="PANTHER" id="PTHR30086">
    <property type="entry name" value="ARGININE EXPORTER PROTEIN ARGO"/>
    <property type="match status" value="1"/>
</dbReference>
<reference evidence="7 8" key="1">
    <citation type="submission" date="2022-01" db="EMBL/GenBank/DDBJ databases">
        <title>Whole genome-based taxonomy of the Shewanellaceae.</title>
        <authorList>
            <person name="Martin-Rodriguez A.J."/>
        </authorList>
    </citation>
    <scope>NUCLEOTIDE SEQUENCE [LARGE SCALE GENOMIC DNA]</scope>
    <source>
        <strain evidence="7 8">DSM 17177</strain>
    </source>
</reference>
<proteinExistence type="predicted"/>
<evidence type="ECO:0000256" key="2">
    <source>
        <dbReference type="ARBA" id="ARBA00022475"/>
    </source>
</evidence>
<organism evidence="7 8">
    <name type="scientific">Shewanella surugensis</name>
    <dbReference type="NCBI Taxonomy" id="212020"/>
    <lineage>
        <taxon>Bacteria</taxon>
        <taxon>Pseudomonadati</taxon>
        <taxon>Pseudomonadota</taxon>
        <taxon>Gammaproteobacteria</taxon>
        <taxon>Alteromonadales</taxon>
        <taxon>Shewanellaceae</taxon>
        <taxon>Shewanella</taxon>
    </lineage>
</organism>
<dbReference type="Proteomes" id="UP001203423">
    <property type="component" value="Unassembled WGS sequence"/>
</dbReference>
<keyword evidence="2" id="KW-1003">Cell membrane</keyword>
<gene>
    <name evidence="7" type="ORF">L2764_26150</name>
</gene>
<keyword evidence="8" id="KW-1185">Reference proteome</keyword>